<reference evidence="7" key="1">
    <citation type="journal article" date="2018" name="Nat. Microbiol.">
        <title>Leveraging single-cell genomics to expand the fungal tree of life.</title>
        <authorList>
            <person name="Ahrendt S.R."/>
            <person name="Quandt C.A."/>
            <person name="Ciobanu D."/>
            <person name="Clum A."/>
            <person name="Salamov A."/>
            <person name="Andreopoulos B."/>
            <person name="Cheng J.F."/>
            <person name="Woyke T."/>
            <person name="Pelin A."/>
            <person name="Henrissat B."/>
            <person name="Reynolds N.K."/>
            <person name="Benny G.L."/>
            <person name="Smith M.E."/>
            <person name="James T.Y."/>
            <person name="Grigoriev I.V."/>
        </authorList>
    </citation>
    <scope>NUCLEOTIDE SEQUENCE [LARGE SCALE GENOMIC DNA]</scope>
    <source>
        <strain evidence="7">Baker2002</strain>
    </source>
</reference>
<organism evidence="6 7">
    <name type="scientific">Metschnikowia bicuspidata</name>
    <dbReference type="NCBI Taxonomy" id="27322"/>
    <lineage>
        <taxon>Eukaryota</taxon>
        <taxon>Fungi</taxon>
        <taxon>Dikarya</taxon>
        <taxon>Ascomycota</taxon>
        <taxon>Saccharomycotina</taxon>
        <taxon>Pichiomycetes</taxon>
        <taxon>Metschnikowiaceae</taxon>
        <taxon>Metschnikowia</taxon>
    </lineage>
</organism>
<sequence length="85" mass="9404">ERTLNTHLFFGFVGLYCLTILWPALLVLHFLGIEKFELPSSGHVLLLVGTNAFITFMSDFCCCKAMLLTSPLTITVGLALLIPFV</sequence>
<evidence type="ECO:0000256" key="1">
    <source>
        <dbReference type="ARBA" id="ARBA00004141"/>
    </source>
</evidence>
<dbReference type="EMBL" id="ML004435">
    <property type="protein sequence ID" value="RKP32022.1"/>
    <property type="molecule type" value="Genomic_DNA"/>
</dbReference>
<keyword evidence="7" id="KW-1185">Reference proteome</keyword>
<gene>
    <name evidence="6" type="ORF">METBISCDRAFT_12994</name>
</gene>
<evidence type="ECO:0000256" key="4">
    <source>
        <dbReference type="ARBA" id="ARBA00023136"/>
    </source>
</evidence>
<dbReference type="PANTHER" id="PTHR23051">
    <property type="entry name" value="SOLUTE CARRIER FAMILY 35, MEMBER F5"/>
    <property type="match status" value="1"/>
</dbReference>
<protein>
    <submittedName>
        <fullName evidence="6">Uncharacterized protein</fullName>
    </submittedName>
</protein>
<evidence type="ECO:0000256" key="3">
    <source>
        <dbReference type="ARBA" id="ARBA00022989"/>
    </source>
</evidence>
<feature type="transmembrane region" description="Helical" evidence="5">
    <location>
        <begin position="65"/>
        <end position="84"/>
    </location>
</feature>
<dbReference type="OrthoDB" id="1436450at2759"/>
<name>A0A4P9ZHT6_9ASCO</name>
<proteinExistence type="predicted"/>
<accession>A0A4P9ZHT6</accession>
<feature type="transmembrane region" description="Helical" evidence="5">
    <location>
        <begin position="7"/>
        <end position="32"/>
    </location>
</feature>
<dbReference type="GO" id="GO:0000329">
    <property type="term" value="C:fungal-type vacuole membrane"/>
    <property type="evidence" value="ECO:0007669"/>
    <property type="project" value="TreeGrafter"/>
</dbReference>
<dbReference type="PANTHER" id="PTHR23051:SF0">
    <property type="entry name" value="SOLUTE CARRIER FAMILY 35 MEMBER F5"/>
    <property type="match status" value="1"/>
</dbReference>
<dbReference type="Proteomes" id="UP000268321">
    <property type="component" value="Unassembled WGS sequence"/>
</dbReference>
<feature type="non-terminal residue" evidence="6">
    <location>
        <position position="1"/>
    </location>
</feature>
<comment type="subcellular location">
    <subcellularLocation>
        <location evidence="1">Membrane</location>
        <topology evidence="1">Multi-pass membrane protein</topology>
    </subcellularLocation>
</comment>
<keyword evidence="4 5" id="KW-0472">Membrane</keyword>
<evidence type="ECO:0000256" key="2">
    <source>
        <dbReference type="ARBA" id="ARBA00022692"/>
    </source>
</evidence>
<keyword evidence="3 5" id="KW-1133">Transmembrane helix</keyword>
<evidence type="ECO:0000256" key="5">
    <source>
        <dbReference type="SAM" id="Phobius"/>
    </source>
</evidence>
<dbReference type="AlphaFoldDB" id="A0A4P9ZHT6"/>
<evidence type="ECO:0000313" key="6">
    <source>
        <dbReference type="EMBL" id="RKP32022.1"/>
    </source>
</evidence>
<evidence type="ECO:0000313" key="7">
    <source>
        <dbReference type="Proteomes" id="UP000268321"/>
    </source>
</evidence>
<feature type="transmembrane region" description="Helical" evidence="5">
    <location>
        <begin position="38"/>
        <end position="58"/>
    </location>
</feature>
<keyword evidence="2 5" id="KW-0812">Transmembrane</keyword>